<keyword evidence="2" id="KW-1185">Reference proteome</keyword>
<gene>
    <name evidence="1" type="ORF">CSSPJE1EN2_LOCUS6102</name>
</gene>
<dbReference type="PANTHER" id="PTHR37067">
    <property type="entry name" value="PX DOMAIN-CONTAINING PROTEIN"/>
    <property type="match status" value="1"/>
</dbReference>
<reference evidence="1" key="1">
    <citation type="submission" date="2024-03" db="EMBL/GenBank/DDBJ databases">
        <authorList>
            <consortium name="ELIXIR-Norway"/>
            <consortium name="Elixir Norway"/>
        </authorList>
    </citation>
    <scope>NUCLEOTIDE SEQUENCE</scope>
</reference>
<accession>A0ABP1AKN4</accession>
<protein>
    <submittedName>
        <fullName evidence="1">Uncharacterized protein</fullName>
    </submittedName>
</protein>
<evidence type="ECO:0000313" key="1">
    <source>
        <dbReference type="EMBL" id="CAK9863107.1"/>
    </source>
</evidence>
<dbReference type="PANTHER" id="PTHR37067:SF3">
    <property type="entry name" value="PX DOMAIN-CONTAINING PROTEIN"/>
    <property type="match status" value="1"/>
</dbReference>
<proteinExistence type="predicted"/>
<dbReference type="Proteomes" id="UP001497522">
    <property type="component" value="Chromosome 13"/>
</dbReference>
<dbReference type="EMBL" id="OZ023714">
    <property type="protein sequence ID" value="CAK9863107.1"/>
    <property type="molecule type" value="Genomic_DNA"/>
</dbReference>
<name>A0ABP1AKN4_9BRYO</name>
<evidence type="ECO:0000313" key="2">
    <source>
        <dbReference type="Proteomes" id="UP001497522"/>
    </source>
</evidence>
<sequence length="227" mass="26072">MNHQTLFQEKQKIEFGLAPIQRVPNGTITTVQCMFCVHIGREKRNGPTVKRQRTKNVQLFQFPFRPECYKSHMQSQHTNEWAKYQTLFPADKLAYFNKKEVMGINAFFDKDRDNLTFAISQPTIVDAIVGNLFFNPKEDEEDDNLESITKANAMKLFKLQEDGSYLVIIKNSLRFNLAIEHVSVGLSCRQTTSIITQDRNLCKNSKLAGLNDHMVGQFVRVLLVVAP</sequence>
<organism evidence="1 2">
    <name type="scientific">Sphagnum jensenii</name>
    <dbReference type="NCBI Taxonomy" id="128206"/>
    <lineage>
        <taxon>Eukaryota</taxon>
        <taxon>Viridiplantae</taxon>
        <taxon>Streptophyta</taxon>
        <taxon>Embryophyta</taxon>
        <taxon>Bryophyta</taxon>
        <taxon>Sphagnophytina</taxon>
        <taxon>Sphagnopsida</taxon>
        <taxon>Sphagnales</taxon>
        <taxon>Sphagnaceae</taxon>
        <taxon>Sphagnum</taxon>
    </lineage>
</organism>